<keyword evidence="2" id="KW-1185">Reference proteome</keyword>
<evidence type="ECO:0000313" key="1">
    <source>
        <dbReference type="EMBL" id="GBB95697.1"/>
    </source>
</evidence>
<dbReference type="Proteomes" id="UP000247702">
    <property type="component" value="Unassembled WGS sequence"/>
</dbReference>
<accession>A0A2Z6QZV1</accession>
<gene>
    <name evidence="1" type="ORF">RclHR1_00260002</name>
</gene>
<dbReference type="AlphaFoldDB" id="A0A2Z6QZV1"/>
<sequence>MLVQNSLEADYSISKVWNSFRGELIFRRSGSLEEVDRVISKTQNSNSKRTGIDERHFEGLRLPGTLRNFEGLRLLDEFLDKIQRLMTFQMLTKDEEELKSKVHGFSTPSDSWIEEVKVVC</sequence>
<organism evidence="1 2">
    <name type="scientific">Rhizophagus clarus</name>
    <dbReference type="NCBI Taxonomy" id="94130"/>
    <lineage>
        <taxon>Eukaryota</taxon>
        <taxon>Fungi</taxon>
        <taxon>Fungi incertae sedis</taxon>
        <taxon>Mucoromycota</taxon>
        <taxon>Glomeromycotina</taxon>
        <taxon>Glomeromycetes</taxon>
        <taxon>Glomerales</taxon>
        <taxon>Glomeraceae</taxon>
        <taxon>Rhizophagus</taxon>
    </lineage>
</organism>
<protein>
    <submittedName>
        <fullName evidence="1">Uncharacterized protein</fullName>
    </submittedName>
</protein>
<dbReference type="EMBL" id="BEXD01001779">
    <property type="protein sequence ID" value="GBB95697.1"/>
    <property type="molecule type" value="Genomic_DNA"/>
</dbReference>
<evidence type="ECO:0000313" key="2">
    <source>
        <dbReference type="Proteomes" id="UP000247702"/>
    </source>
</evidence>
<name>A0A2Z6QZV1_9GLOM</name>
<reference evidence="1 2" key="1">
    <citation type="submission" date="2017-11" db="EMBL/GenBank/DDBJ databases">
        <title>The genome of Rhizophagus clarus HR1 reveals common genetic basis of auxotrophy among arbuscular mycorrhizal fungi.</title>
        <authorList>
            <person name="Kobayashi Y."/>
        </authorList>
    </citation>
    <scope>NUCLEOTIDE SEQUENCE [LARGE SCALE GENOMIC DNA]</scope>
    <source>
        <strain evidence="1 2">HR1</strain>
    </source>
</reference>
<comment type="caution">
    <text evidence="1">The sequence shown here is derived from an EMBL/GenBank/DDBJ whole genome shotgun (WGS) entry which is preliminary data.</text>
</comment>
<proteinExistence type="predicted"/>